<dbReference type="Proteomes" id="UP000069443">
    <property type="component" value="Unassembled WGS sequence"/>
</dbReference>
<dbReference type="EMBL" id="BCSY01000036">
    <property type="protein sequence ID" value="GAS95447.1"/>
    <property type="molecule type" value="Genomic_DNA"/>
</dbReference>
<dbReference type="OrthoDB" id="4762056at2"/>
<feature type="transmembrane region" description="Helical" evidence="1">
    <location>
        <begin position="21"/>
        <end position="39"/>
    </location>
</feature>
<comment type="caution">
    <text evidence="2">The sequence shown here is derived from an EMBL/GenBank/DDBJ whole genome shotgun (WGS) entry which is preliminary data.</text>
</comment>
<evidence type="ECO:0000313" key="2">
    <source>
        <dbReference type="EMBL" id="GAS95447.1"/>
    </source>
</evidence>
<keyword evidence="1" id="KW-1133">Transmembrane helix</keyword>
<reference evidence="3" key="2">
    <citation type="submission" date="2016-02" db="EMBL/GenBank/DDBJ databases">
        <title>Draft genome sequence of five rapidly growing Mycobacterium species.</title>
        <authorList>
            <person name="Katahira K."/>
            <person name="Gotou Y."/>
            <person name="Iida K."/>
            <person name="Ogura Y."/>
            <person name="Hayashi T."/>
        </authorList>
    </citation>
    <scope>NUCLEOTIDE SEQUENCE [LARGE SCALE GENOMIC DNA]</scope>
    <source>
        <strain evidence="3">JCM15298</strain>
    </source>
</reference>
<evidence type="ECO:0000313" key="3">
    <source>
        <dbReference type="Proteomes" id="UP000069443"/>
    </source>
</evidence>
<dbReference type="RefSeq" id="WP_062656577.1">
    <property type="nucleotide sequence ID" value="NZ_BCSY01000036.1"/>
</dbReference>
<reference evidence="3" key="1">
    <citation type="journal article" date="2016" name="Genome Announc.">
        <title>Draft Genome Sequences of Five Rapidly Growing Mycobacterium Species, M. thermoresistibile, M. fortuitum subsp. acetamidolyticum, M. canariasense, M. brisbanense, and M. novocastrense.</title>
        <authorList>
            <person name="Katahira K."/>
            <person name="Ogura Y."/>
            <person name="Gotoh Y."/>
            <person name="Hayashi T."/>
        </authorList>
    </citation>
    <scope>NUCLEOTIDE SEQUENCE [LARGE SCALE GENOMIC DNA]</scope>
    <source>
        <strain evidence="3">JCM15298</strain>
    </source>
</reference>
<accession>A0A117I9X0</accession>
<proteinExistence type="predicted"/>
<evidence type="ECO:0000256" key="1">
    <source>
        <dbReference type="SAM" id="Phobius"/>
    </source>
</evidence>
<feature type="transmembrane region" description="Helical" evidence="1">
    <location>
        <begin position="59"/>
        <end position="79"/>
    </location>
</feature>
<protein>
    <submittedName>
        <fullName evidence="2">Uncharacterized protein</fullName>
    </submittedName>
</protein>
<gene>
    <name evidence="2" type="ORF">RMCC_2413</name>
</gene>
<name>A0A117I9X0_MYCCR</name>
<dbReference type="AlphaFoldDB" id="A0A117I9X0"/>
<keyword evidence="3" id="KW-1185">Reference proteome</keyword>
<keyword evidence="1" id="KW-0812">Transmembrane</keyword>
<sequence length="308" mass="33987">MGNEVETSNGWRAGWQASKGFLAVWFGMTTFLLVALAVVQGLDLRYKHPWVSWGTIPEAFAAVGTVVAVGVAVAQSLVISRQAAKDAVDTAKRFEAEIAAAEIRHQAELQHQRDLADLQQSLLQKQEQRRAIVEVARAAFRQQSLVDTLWQRVPEIYELLNRQDRADAVNTISEQVGLATASFTVESNNAIALFINEDDGLMVGVLNDVSAAVDKLRHTDNYLRKRLILGEEHHLDPNDYHESQLEVQNSVQRLWMTFAPPPTSTDDAPTKGNPLNWPCHIVADMADVAGLIGLFMIEGVERSAAVGL</sequence>
<organism evidence="2 3">
    <name type="scientific">Mycolicibacterium canariasense</name>
    <name type="common">Mycobacterium canariasense</name>
    <dbReference type="NCBI Taxonomy" id="228230"/>
    <lineage>
        <taxon>Bacteria</taxon>
        <taxon>Bacillati</taxon>
        <taxon>Actinomycetota</taxon>
        <taxon>Actinomycetes</taxon>
        <taxon>Mycobacteriales</taxon>
        <taxon>Mycobacteriaceae</taxon>
        <taxon>Mycolicibacterium</taxon>
    </lineage>
</organism>
<keyword evidence="1" id="KW-0472">Membrane</keyword>